<reference evidence="1 2" key="1">
    <citation type="journal article" date="2020" name="Int. J. Syst. Evol. Microbiol.">
        <title>Sulfuracidifex tepidarius gen. nov., sp. nov. and transfer of Sulfolobus metallicus Huber and Stetter 1992 to the genus Sulfuracidifex as Sulfuracidifex metallicus comb. nov.</title>
        <authorList>
            <person name="Itoh T."/>
            <person name="Miura T."/>
            <person name="Sakai H.D."/>
            <person name="Kato S."/>
            <person name="Ohkuma M."/>
            <person name="Takashina T."/>
        </authorList>
    </citation>
    <scope>NUCLEOTIDE SEQUENCE [LARGE SCALE GENOMIC DNA]</scope>
    <source>
        <strain evidence="1 2">IC-006</strain>
    </source>
</reference>
<accession>A0A510DRN2</accession>
<gene>
    <name evidence="1" type="ORF">IC006_0123</name>
</gene>
<dbReference type="Proteomes" id="UP000322983">
    <property type="component" value="Chromosome"/>
</dbReference>
<evidence type="ECO:0000313" key="1">
    <source>
        <dbReference type="EMBL" id="BBG22839.1"/>
    </source>
</evidence>
<proteinExistence type="predicted"/>
<evidence type="ECO:0000313" key="2">
    <source>
        <dbReference type="Proteomes" id="UP000322983"/>
    </source>
</evidence>
<sequence>MGRGQKLLESSFNRGNQLLFMISLMNFLMKERDLLIVGGDS</sequence>
<dbReference type="KEGG" id="step:IC006_0123"/>
<name>A0A510DRN2_9CREN</name>
<keyword evidence="2" id="KW-1185">Reference proteome</keyword>
<dbReference type="EMBL" id="AP018929">
    <property type="protein sequence ID" value="BBG22839.1"/>
    <property type="molecule type" value="Genomic_DNA"/>
</dbReference>
<dbReference type="AlphaFoldDB" id="A0A510DRN2"/>
<protein>
    <submittedName>
        <fullName evidence="1">Uncharacterized protein</fullName>
    </submittedName>
</protein>
<organism evidence="1 2">
    <name type="scientific">Sulfuracidifex tepidarius</name>
    <dbReference type="NCBI Taxonomy" id="1294262"/>
    <lineage>
        <taxon>Archaea</taxon>
        <taxon>Thermoproteota</taxon>
        <taxon>Thermoprotei</taxon>
        <taxon>Sulfolobales</taxon>
        <taxon>Sulfolobaceae</taxon>
        <taxon>Sulfuracidifex</taxon>
    </lineage>
</organism>